<feature type="chain" id="PRO_5015695363" description="NlpE C-terminal OB domain-containing protein" evidence="1">
    <location>
        <begin position="26"/>
        <end position="127"/>
    </location>
</feature>
<reference evidence="2 3" key="1">
    <citation type="submission" date="2018-02" db="EMBL/GenBank/DDBJ databases">
        <title>novel marine gammaproteobacteria from coastal saline agro ecosystem.</title>
        <authorList>
            <person name="Krishnan R."/>
            <person name="Ramesh Kumar N."/>
        </authorList>
    </citation>
    <scope>NUCLEOTIDE SEQUENCE [LARGE SCALE GENOMIC DNA]</scope>
    <source>
        <strain evidence="2 3">228</strain>
    </source>
</reference>
<dbReference type="Proteomes" id="UP000238196">
    <property type="component" value="Unassembled WGS sequence"/>
</dbReference>
<comment type="caution">
    <text evidence="2">The sequence shown here is derived from an EMBL/GenBank/DDBJ whole genome shotgun (WGS) entry which is preliminary data.</text>
</comment>
<name>A0A2S5KUS3_9PROT</name>
<organism evidence="2 3">
    <name type="scientific">Proteobacteria bacterium 228</name>
    <dbReference type="NCBI Taxonomy" id="2083153"/>
    <lineage>
        <taxon>Bacteria</taxon>
        <taxon>Pseudomonadati</taxon>
        <taxon>Pseudomonadota</taxon>
    </lineage>
</organism>
<evidence type="ECO:0000256" key="1">
    <source>
        <dbReference type="SAM" id="SignalP"/>
    </source>
</evidence>
<evidence type="ECO:0000313" key="2">
    <source>
        <dbReference type="EMBL" id="PPC78488.1"/>
    </source>
</evidence>
<protein>
    <recommendedName>
        <fullName evidence="4">NlpE C-terminal OB domain-containing protein</fullName>
    </recommendedName>
</protein>
<evidence type="ECO:0000313" key="3">
    <source>
        <dbReference type="Proteomes" id="UP000238196"/>
    </source>
</evidence>
<proteinExistence type="predicted"/>
<keyword evidence="1" id="KW-0732">Signal</keyword>
<accession>A0A2S5KUS3</accession>
<dbReference type="EMBL" id="PRLP01000015">
    <property type="protein sequence ID" value="PPC78488.1"/>
    <property type="molecule type" value="Genomic_DNA"/>
</dbReference>
<feature type="signal peptide" evidence="1">
    <location>
        <begin position="1"/>
        <end position="25"/>
    </location>
</feature>
<dbReference type="AlphaFoldDB" id="A0A2S5KUS3"/>
<gene>
    <name evidence="2" type="ORF">C4K68_05425</name>
</gene>
<evidence type="ECO:0008006" key="4">
    <source>
        <dbReference type="Google" id="ProtNLM"/>
    </source>
</evidence>
<sequence>MKLPVKSLLCSCLVLASVTALSACADEAASAAGSINGPHCPTDKVPYTRQQVGDYQVYMYEPDNAESPQIWQGPVCIEAQTLASACQLDLGLIKQVGAGQQPGTVSITTFSGSNATEHLVDPVKCAP</sequence>
<dbReference type="OrthoDB" id="9967218at2"/>
<dbReference type="PROSITE" id="PS51257">
    <property type="entry name" value="PROKAR_LIPOPROTEIN"/>
    <property type="match status" value="1"/>
</dbReference>